<evidence type="ECO:0000313" key="3">
    <source>
        <dbReference type="Proteomes" id="UP000092627"/>
    </source>
</evidence>
<keyword evidence="2" id="KW-0808">Transferase</keyword>
<dbReference type="InterPro" id="IPR049577">
    <property type="entry name" value="GMPP_N"/>
</dbReference>
<proteinExistence type="predicted"/>
<dbReference type="AlphaFoldDB" id="A0A1A8T4G4"/>
<dbReference type="EC" id="2.7.7.13" evidence="2"/>
<dbReference type="EMBL" id="FLOC01000001">
    <property type="protein sequence ID" value="SBS25746.1"/>
    <property type="molecule type" value="Genomic_DNA"/>
</dbReference>
<protein>
    <submittedName>
        <fullName evidence="2">Mannose-1-phosphate guanylyltransferase RfbM</fullName>
        <ecNumber evidence="2">2.7.7.13</ecNumber>
    </submittedName>
</protein>
<feature type="domain" description="Nucleotidyl transferase" evidence="1">
    <location>
        <begin position="4"/>
        <end position="280"/>
    </location>
</feature>
<dbReference type="GO" id="GO:0004475">
    <property type="term" value="F:mannose-1-phosphate guanylyltransferase (GTP) activity"/>
    <property type="evidence" value="ECO:0007669"/>
    <property type="project" value="UniProtKB-EC"/>
</dbReference>
<dbReference type="InterPro" id="IPR005835">
    <property type="entry name" value="NTP_transferase_dom"/>
</dbReference>
<dbReference type="GO" id="GO:0009298">
    <property type="term" value="P:GDP-mannose biosynthetic process"/>
    <property type="evidence" value="ECO:0007669"/>
    <property type="project" value="TreeGrafter"/>
</dbReference>
<dbReference type="RefSeq" id="WP_067204665.1">
    <property type="nucleotide sequence ID" value="NZ_FLOC01000001.1"/>
</dbReference>
<dbReference type="PANTHER" id="PTHR46390:SF1">
    <property type="entry name" value="MANNOSE-1-PHOSPHATE GUANYLYLTRANSFERASE"/>
    <property type="match status" value="1"/>
</dbReference>
<reference evidence="2 3" key="1">
    <citation type="submission" date="2016-06" db="EMBL/GenBank/DDBJ databases">
        <authorList>
            <person name="Kjaerup R.B."/>
            <person name="Dalgaard T.S."/>
            <person name="Juul-Madsen H.R."/>
        </authorList>
    </citation>
    <scope>NUCLEOTIDE SEQUENCE [LARGE SCALE GENOMIC DNA]</scope>
    <source>
        <strain evidence="2 3">CECT 5080</strain>
    </source>
</reference>
<name>A0A1A8T4G4_9GAMM</name>
<dbReference type="PANTHER" id="PTHR46390">
    <property type="entry name" value="MANNOSE-1-PHOSPHATE GUANYLYLTRANSFERASE"/>
    <property type="match status" value="1"/>
</dbReference>
<dbReference type="STRING" id="295068.MAQ5080_00354"/>
<sequence length="312" mass="34556">MFIPVILAGGSGTRLAPISTTKHPKPFIDLLDCGYTLFELTLLRAQQTSDKRPIVVVAKEHLAFVQQALHKLSMTAHILLEPCGRNTAPAMTCAALFAQHIYPDDSPLLVLAADHYIADPSYFCQRVVAAHDAAMNDQLVLFGIRPTYPETGYGYIEVGQDAQIHAFHEKPDQHTAMNYLARGNYLWNSGFFVLPRKILLAEIEHFAPKILASCHDAVTQSVQLSERTHLLSPSFAEAPAISIDYAIMEHSAKLALCEYASEWSDLGTWPALYRLWPKDEQGIAHHLALALALMPTASGLQLMKDNTWIADV</sequence>
<keyword evidence="2" id="KW-0548">Nucleotidyltransferase</keyword>
<dbReference type="InterPro" id="IPR051161">
    <property type="entry name" value="Mannose-6P_isomerase_type2"/>
</dbReference>
<accession>A0A1A8T4G4</accession>
<evidence type="ECO:0000259" key="1">
    <source>
        <dbReference type="Pfam" id="PF00483"/>
    </source>
</evidence>
<organism evidence="2 3">
    <name type="scientific">Marinomonas aquimarina</name>
    <dbReference type="NCBI Taxonomy" id="295068"/>
    <lineage>
        <taxon>Bacteria</taxon>
        <taxon>Pseudomonadati</taxon>
        <taxon>Pseudomonadota</taxon>
        <taxon>Gammaproteobacteria</taxon>
        <taxon>Oceanospirillales</taxon>
        <taxon>Oceanospirillaceae</taxon>
        <taxon>Marinomonas</taxon>
    </lineage>
</organism>
<dbReference type="SUPFAM" id="SSF53448">
    <property type="entry name" value="Nucleotide-diphospho-sugar transferases"/>
    <property type="match status" value="1"/>
</dbReference>
<dbReference type="Proteomes" id="UP000092627">
    <property type="component" value="Unassembled WGS sequence"/>
</dbReference>
<dbReference type="Pfam" id="PF00483">
    <property type="entry name" value="NTP_transferase"/>
    <property type="match status" value="1"/>
</dbReference>
<evidence type="ECO:0000313" key="2">
    <source>
        <dbReference type="EMBL" id="SBS25746.1"/>
    </source>
</evidence>
<dbReference type="InterPro" id="IPR029044">
    <property type="entry name" value="Nucleotide-diphossugar_trans"/>
</dbReference>
<dbReference type="CDD" id="cd02509">
    <property type="entry name" value="GDP-M1P_Guanylyltransferase"/>
    <property type="match status" value="1"/>
</dbReference>
<dbReference type="Gene3D" id="3.90.550.10">
    <property type="entry name" value="Spore Coat Polysaccharide Biosynthesis Protein SpsA, Chain A"/>
    <property type="match status" value="1"/>
</dbReference>
<dbReference type="OrthoDB" id="9806359at2"/>
<keyword evidence="3" id="KW-1185">Reference proteome</keyword>
<gene>
    <name evidence="2" type="primary">rfbM</name>
    <name evidence="2" type="ORF">MAQ5080_00354</name>
</gene>